<name>A0A5B7DK22_PORTR</name>
<gene>
    <name evidence="2" type="ORF">E2C01_014420</name>
</gene>
<reference evidence="2 3" key="1">
    <citation type="submission" date="2019-05" db="EMBL/GenBank/DDBJ databases">
        <title>Another draft genome of Portunus trituberculatus and its Hox gene families provides insights of decapod evolution.</title>
        <authorList>
            <person name="Jeong J.-H."/>
            <person name="Song I."/>
            <person name="Kim S."/>
            <person name="Choi T."/>
            <person name="Kim D."/>
            <person name="Ryu S."/>
            <person name="Kim W."/>
        </authorList>
    </citation>
    <scope>NUCLEOTIDE SEQUENCE [LARGE SCALE GENOMIC DNA]</scope>
    <source>
        <tissue evidence="2">Muscle</tissue>
    </source>
</reference>
<evidence type="ECO:0000313" key="2">
    <source>
        <dbReference type="EMBL" id="MPC21434.1"/>
    </source>
</evidence>
<evidence type="ECO:0000313" key="3">
    <source>
        <dbReference type="Proteomes" id="UP000324222"/>
    </source>
</evidence>
<dbReference type="AlphaFoldDB" id="A0A5B7DK22"/>
<evidence type="ECO:0000256" key="1">
    <source>
        <dbReference type="SAM" id="MobiDB-lite"/>
    </source>
</evidence>
<dbReference type="EMBL" id="VSRR010000975">
    <property type="protein sequence ID" value="MPC21434.1"/>
    <property type="molecule type" value="Genomic_DNA"/>
</dbReference>
<organism evidence="2 3">
    <name type="scientific">Portunus trituberculatus</name>
    <name type="common">Swimming crab</name>
    <name type="synonym">Neptunus trituberculatus</name>
    <dbReference type="NCBI Taxonomy" id="210409"/>
    <lineage>
        <taxon>Eukaryota</taxon>
        <taxon>Metazoa</taxon>
        <taxon>Ecdysozoa</taxon>
        <taxon>Arthropoda</taxon>
        <taxon>Crustacea</taxon>
        <taxon>Multicrustacea</taxon>
        <taxon>Malacostraca</taxon>
        <taxon>Eumalacostraca</taxon>
        <taxon>Eucarida</taxon>
        <taxon>Decapoda</taxon>
        <taxon>Pleocyemata</taxon>
        <taxon>Brachyura</taxon>
        <taxon>Eubrachyura</taxon>
        <taxon>Portunoidea</taxon>
        <taxon>Portunidae</taxon>
        <taxon>Portuninae</taxon>
        <taxon>Portunus</taxon>
    </lineage>
</organism>
<accession>A0A5B7DK22</accession>
<protein>
    <submittedName>
        <fullName evidence="2">Uncharacterized protein</fullName>
    </submittedName>
</protein>
<comment type="caution">
    <text evidence="2">The sequence shown here is derived from an EMBL/GenBank/DDBJ whole genome shotgun (WGS) entry which is preliminary data.</text>
</comment>
<feature type="region of interest" description="Disordered" evidence="1">
    <location>
        <begin position="69"/>
        <end position="91"/>
    </location>
</feature>
<dbReference type="Proteomes" id="UP000324222">
    <property type="component" value="Unassembled WGS sequence"/>
</dbReference>
<sequence>MGISKDNKVYTFLPGYTIHSPYIPSKHSPPGRSGAFSDFSPSKDPAPPPPPFEPLRCLISPSIAGVKGCATSLGQGQSKGEPHASLNRYFS</sequence>
<keyword evidence="3" id="KW-1185">Reference proteome</keyword>
<proteinExistence type="predicted"/>
<feature type="compositionally biased region" description="Pro residues" evidence="1">
    <location>
        <begin position="44"/>
        <end position="53"/>
    </location>
</feature>
<feature type="region of interest" description="Disordered" evidence="1">
    <location>
        <begin position="19"/>
        <end position="54"/>
    </location>
</feature>